<sequence length="1158" mass="131511">DHDRKKMWYERGRDWKLDGKHDQWGPLFHIQAVKLAYMLSAMNDIQQCVETVADMICPEKDVRNSMKIPLGETVRLNMVKLDTLTMLHQRMWYDDMKEKTSMSILIDSSPQGGYDFFNAIVDFCVQTAPTSELHLDPLGGFTFIRRRLPVSTLGYTDTASKLTKLANMILLEIGEENFMRFREGVKHLTSDQGVEKHVASAPFGEPDELRQVLADLKGKRLSFAGPGCQRLYFLMNAMEVPDHLHSCFNAVEEAIAAIPEWAQFEPLLKAVTAVFRHEKDRLLATTFKHAPSHVRKVVHEFSGQHVDWRWGHLEETLHSINMVWKYLCEYFDPSDMNISTERIARCRKAIAQKEWFNAMSFTIHVFLMAAGKEISWMEGCTCHEHLIVDASSYKARRKLLRKALDDKTLCCPWMGRRGVHFALGHCAGMFERVRAATSQSFQEMLLEVDSTTAGRMMQIKTSITERWCSVVGDKLSFWNHVPHKIVGAFAEHFGFDAAFREVRDRALANCVGRVIEAEHKQTKGAVTRNFTYAKPAVACARQRKLQTLSTLDDPKAMHWLVQQWSDKDHWKRVLAHVSQGDEVSRLTLAQRHEKVYQCSADDQYEDVSVLQSAVSAWGAHERAADNAGGVHLSAESRLMITFFKNTFDRGSILSMPQAAWDAGSNFDGVPHDGLTSSDLVEVLLDPDTEPDYLWQQVFFEVVDAKPESKQQLRIRHVAKNSTSINVQVFKVIEWSDGPTVTLRAVPGIVRFDLLCLNSAGRLRDFTEHFVKWNIGESTRKVDLIPLPAPGAPGMLPILHPEVPDEEIAIVPVGDDAREPNVLTHGARLVAQHLVDMKAFSVCDARVPLLALPDASGRSISELVETGIVIESENADFGDIEYSIDLKRIKVSIDARCNRPLLDIRSDDRTPPSRMDKLQLVKVLLRKGWTPQADVPRQLVRGAHVFLTDVARRPKMYYLCLARSDAIFERQADLEHIDQYATESYYKCIMYMKNLSSIIAMDVPNTSDNTFKDTFKGMQPYELVDDMGDDGEPELELEEPAPPAALPAVAPLPALMPDLHLPPVVYVEDGVEYKAVFDNFTHPSGHRRAYIYCHYHDGRCRRYRFLRNFDNENHICAYLIAWARLGPIAIPDKSQRTTHALTFEPPEEEVARMRAILDG</sequence>
<reference evidence="1" key="1">
    <citation type="submission" date="2023-10" db="EMBL/GenBank/DDBJ databases">
        <authorList>
            <person name="Chen Y."/>
            <person name="Shah S."/>
            <person name="Dougan E. K."/>
            <person name="Thang M."/>
            <person name="Chan C."/>
        </authorList>
    </citation>
    <scope>NUCLEOTIDE SEQUENCE [LARGE SCALE GENOMIC DNA]</scope>
</reference>
<gene>
    <name evidence="1" type="ORF">PCOR1329_LOCUS24303</name>
</gene>
<proteinExistence type="predicted"/>
<evidence type="ECO:0008006" key="3">
    <source>
        <dbReference type="Google" id="ProtNLM"/>
    </source>
</evidence>
<accession>A0ABN9RWC5</accession>
<protein>
    <recommendedName>
        <fullName evidence="3">RNA-directed RNA polymerase</fullName>
    </recommendedName>
</protein>
<organism evidence="1 2">
    <name type="scientific">Prorocentrum cordatum</name>
    <dbReference type="NCBI Taxonomy" id="2364126"/>
    <lineage>
        <taxon>Eukaryota</taxon>
        <taxon>Sar</taxon>
        <taxon>Alveolata</taxon>
        <taxon>Dinophyceae</taxon>
        <taxon>Prorocentrales</taxon>
        <taxon>Prorocentraceae</taxon>
        <taxon>Prorocentrum</taxon>
    </lineage>
</organism>
<comment type="caution">
    <text evidence="1">The sequence shown here is derived from an EMBL/GenBank/DDBJ whole genome shotgun (WGS) entry which is preliminary data.</text>
</comment>
<dbReference type="EMBL" id="CAUYUJ010008343">
    <property type="protein sequence ID" value="CAK0823662.1"/>
    <property type="molecule type" value="Genomic_DNA"/>
</dbReference>
<keyword evidence="2" id="KW-1185">Reference proteome</keyword>
<evidence type="ECO:0000313" key="1">
    <source>
        <dbReference type="EMBL" id="CAK0823662.1"/>
    </source>
</evidence>
<feature type="non-terminal residue" evidence="1">
    <location>
        <position position="1"/>
    </location>
</feature>
<dbReference type="Proteomes" id="UP001189429">
    <property type="component" value="Unassembled WGS sequence"/>
</dbReference>
<name>A0ABN9RWC5_9DINO</name>
<evidence type="ECO:0000313" key="2">
    <source>
        <dbReference type="Proteomes" id="UP001189429"/>
    </source>
</evidence>